<organism evidence="2 3">
    <name type="scientific">Oceanobacillus locisalsi</name>
    <dbReference type="NCBI Taxonomy" id="546107"/>
    <lineage>
        <taxon>Bacteria</taxon>
        <taxon>Bacillati</taxon>
        <taxon>Bacillota</taxon>
        <taxon>Bacilli</taxon>
        <taxon>Bacillales</taxon>
        <taxon>Bacillaceae</taxon>
        <taxon>Oceanobacillus</taxon>
    </lineage>
</organism>
<evidence type="ECO:0000313" key="3">
    <source>
        <dbReference type="Proteomes" id="UP001597041"/>
    </source>
</evidence>
<dbReference type="EMBL" id="JBHTKK010000011">
    <property type="protein sequence ID" value="MFD1066389.1"/>
    <property type="molecule type" value="Genomic_DNA"/>
</dbReference>
<feature type="transmembrane region" description="Helical" evidence="1">
    <location>
        <begin position="80"/>
        <end position="106"/>
    </location>
</feature>
<evidence type="ECO:0000256" key="1">
    <source>
        <dbReference type="SAM" id="Phobius"/>
    </source>
</evidence>
<evidence type="ECO:0000313" key="2">
    <source>
        <dbReference type="EMBL" id="MFD1066389.1"/>
    </source>
</evidence>
<keyword evidence="1" id="KW-0472">Membrane</keyword>
<feature type="transmembrane region" description="Helical" evidence="1">
    <location>
        <begin position="6"/>
        <end position="23"/>
    </location>
</feature>
<protein>
    <submittedName>
        <fullName evidence="2">Uncharacterized protein</fullName>
    </submittedName>
</protein>
<reference evidence="3" key="1">
    <citation type="journal article" date="2019" name="Int. J. Syst. Evol. Microbiol.">
        <title>The Global Catalogue of Microorganisms (GCM) 10K type strain sequencing project: providing services to taxonomists for standard genome sequencing and annotation.</title>
        <authorList>
            <consortium name="The Broad Institute Genomics Platform"/>
            <consortium name="The Broad Institute Genome Sequencing Center for Infectious Disease"/>
            <person name="Wu L."/>
            <person name="Ma J."/>
        </authorList>
    </citation>
    <scope>NUCLEOTIDE SEQUENCE [LARGE SCALE GENOMIC DNA]</scope>
    <source>
        <strain evidence="3">CCUG 56608</strain>
    </source>
</reference>
<dbReference type="Proteomes" id="UP001597041">
    <property type="component" value="Unassembled WGS sequence"/>
</dbReference>
<sequence length="168" mass="19827">MYLVYICLTIFAIVFAVFFYFVYRDEKKEYKKYAFLIAFGISTVFGLIVSIIVLLIILFLSGSLNIINGVLDLSLNQKQIIYLILWYVIFCIFIEDILMKILLFYFGNSRTSYFLNVSIIRGLFLFTIGSFLLIDFRTNVIFTISFTIFLYLLDLVINYYQNKQKNIN</sequence>
<keyword evidence="1" id="KW-0812">Transmembrane</keyword>
<dbReference type="RefSeq" id="WP_379591971.1">
    <property type="nucleotide sequence ID" value="NZ_JBHTKK010000011.1"/>
</dbReference>
<feature type="transmembrane region" description="Helical" evidence="1">
    <location>
        <begin position="113"/>
        <end position="134"/>
    </location>
</feature>
<proteinExistence type="predicted"/>
<keyword evidence="3" id="KW-1185">Reference proteome</keyword>
<feature type="transmembrane region" description="Helical" evidence="1">
    <location>
        <begin position="35"/>
        <end position="60"/>
    </location>
</feature>
<accession>A0ABW3NHP1</accession>
<comment type="caution">
    <text evidence="2">The sequence shown here is derived from an EMBL/GenBank/DDBJ whole genome shotgun (WGS) entry which is preliminary data.</text>
</comment>
<name>A0ABW3NHP1_9BACI</name>
<gene>
    <name evidence="2" type="ORF">ACFQ19_10180</name>
</gene>
<keyword evidence="1" id="KW-1133">Transmembrane helix</keyword>
<feature type="transmembrane region" description="Helical" evidence="1">
    <location>
        <begin position="140"/>
        <end position="160"/>
    </location>
</feature>